<proteinExistence type="predicted"/>
<accession>A0ABQ7XNV2</accession>
<dbReference type="EMBL" id="JAGKQM010000019">
    <property type="protein sequence ID" value="KAH0857556.1"/>
    <property type="molecule type" value="Genomic_DNA"/>
</dbReference>
<protein>
    <submittedName>
        <fullName evidence="2">Uncharacterized protein</fullName>
    </submittedName>
</protein>
<gene>
    <name evidence="2" type="ORF">HID58_085817</name>
</gene>
<comment type="caution">
    <text evidence="2">The sequence shown here is derived from an EMBL/GenBank/DDBJ whole genome shotgun (WGS) entry which is preliminary data.</text>
</comment>
<evidence type="ECO:0000313" key="2">
    <source>
        <dbReference type="EMBL" id="KAH0857556.1"/>
    </source>
</evidence>
<name>A0ABQ7XNV2_BRANA</name>
<dbReference type="Proteomes" id="UP000824890">
    <property type="component" value="Unassembled WGS sequence"/>
</dbReference>
<feature type="compositionally biased region" description="Low complexity" evidence="1">
    <location>
        <begin position="1"/>
        <end position="15"/>
    </location>
</feature>
<organism evidence="2 3">
    <name type="scientific">Brassica napus</name>
    <name type="common">Rape</name>
    <dbReference type="NCBI Taxonomy" id="3708"/>
    <lineage>
        <taxon>Eukaryota</taxon>
        <taxon>Viridiplantae</taxon>
        <taxon>Streptophyta</taxon>
        <taxon>Embryophyta</taxon>
        <taxon>Tracheophyta</taxon>
        <taxon>Spermatophyta</taxon>
        <taxon>Magnoliopsida</taxon>
        <taxon>eudicotyledons</taxon>
        <taxon>Gunneridae</taxon>
        <taxon>Pentapetalae</taxon>
        <taxon>rosids</taxon>
        <taxon>malvids</taxon>
        <taxon>Brassicales</taxon>
        <taxon>Brassicaceae</taxon>
        <taxon>Brassiceae</taxon>
        <taxon>Brassica</taxon>
    </lineage>
</organism>
<keyword evidence="3" id="KW-1185">Reference proteome</keyword>
<reference evidence="2 3" key="1">
    <citation type="submission" date="2021-05" db="EMBL/GenBank/DDBJ databases">
        <title>Genome Assembly of Synthetic Allotetraploid Brassica napus Reveals Homoeologous Exchanges between Subgenomes.</title>
        <authorList>
            <person name="Davis J.T."/>
        </authorList>
    </citation>
    <scope>NUCLEOTIDE SEQUENCE [LARGE SCALE GENOMIC DNA]</scope>
    <source>
        <strain evidence="3">cv. Da-Ae</strain>
        <tissue evidence="2">Seedling</tissue>
    </source>
</reference>
<sequence length="83" mass="9175">MSKNLSNSMNANLNMDSAGTSDRTVLKRNSKDIAWDYGILESEERGAYRIKEHIANIPGNVSACPKSSKDDKEKCKNAIEEAN</sequence>
<evidence type="ECO:0000256" key="1">
    <source>
        <dbReference type="SAM" id="MobiDB-lite"/>
    </source>
</evidence>
<feature type="region of interest" description="Disordered" evidence="1">
    <location>
        <begin position="1"/>
        <end position="23"/>
    </location>
</feature>
<feature type="region of interest" description="Disordered" evidence="1">
    <location>
        <begin position="63"/>
        <end position="83"/>
    </location>
</feature>
<feature type="compositionally biased region" description="Basic and acidic residues" evidence="1">
    <location>
        <begin position="67"/>
        <end position="83"/>
    </location>
</feature>
<evidence type="ECO:0000313" key="3">
    <source>
        <dbReference type="Proteomes" id="UP000824890"/>
    </source>
</evidence>